<dbReference type="GO" id="GO:0005886">
    <property type="term" value="C:plasma membrane"/>
    <property type="evidence" value="ECO:0007669"/>
    <property type="project" value="UniProtKB-SubCell"/>
</dbReference>
<keyword evidence="6 7" id="KW-0472">Membrane</keyword>
<evidence type="ECO:0000256" key="6">
    <source>
        <dbReference type="ARBA" id="ARBA00023136"/>
    </source>
</evidence>
<dbReference type="EMBL" id="AZFE01000003">
    <property type="protein sequence ID" value="KRL57754.1"/>
    <property type="molecule type" value="Genomic_DNA"/>
</dbReference>
<organism evidence="10 11">
    <name type="scientific">Paucilactobacillus oligofermentans DSM 15707 = LMG 22743</name>
    <dbReference type="NCBI Taxonomy" id="1423778"/>
    <lineage>
        <taxon>Bacteria</taxon>
        <taxon>Bacillati</taxon>
        <taxon>Bacillota</taxon>
        <taxon>Bacilli</taxon>
        <taxon>Lactobacillales</taxon>
        <taxon>Lactobacillaceae</taxon>
        <taxon>Paucilactobacillus</taxon>
    </lineage>
</organism>
<dbReference type="PROSITE" id="PS50893">
    <property type="entry name" value="ABC_TRANSPORTER_2"/>
    <property type="match status" value="1"/>
</dbReference>
<sequence length="535" mass="60151">MRILMRLLKQAGKLNFILLASVLSGILATLFQVGIISLSFSSIMTQLHYFPWLILLGLAIVSGLCRFGEQYLGHLVAFKILSKFRNLTYQKIMQLAPAKLDGQHSSDILKLLVQDIEKIEIFYAHTLSPILIAVIVTLAQVIFFWMINPFLGLVALIAYVVMGCLLPVLNARTMSASAQELSQSETRNQRLLSEMVSGKFELQQYQAVESKIAEINHETQEYWRFNQVKSAKQERQTILMQLTLIVSLIIFLVVDLKTASSFVAVLIFPFTFGRVLALASLPGSLAGGMLAAKNLFAWFDEKSVVSDQGQLELNSIEEIKLDNVKFAYPTRLNDLILTNASLQVNQGERIGLIGKSGEGKSTIVKLIMRWYQAQQGTIRLNSIENEKIELSEQRHLMNYVSQNAQIFATTIRENLVLRNVKIMDNEIWEVLRWVHLDTLIKNLPEQLATEISASKPILSAGELQRLELARALLNRSSLLILDEPTSNLDVVNEAIILNAVKQHYAGTVIIVTHRMSTLSICNRVLRLNHGQLEPA</sequence>
<evidence type="ECO:0000256" key="4">
    <source>
        <dbReference type="ARBA" id="ARBA00022840"/>
    </source>
</evidence>
<dbReference type="Proteomes" id="UP000051697">
    <property type="component" value="Unassembled WGS sequence"/>
</dbReference>
<dbReference type="PROSITE" id="PS50929">
    <property type="entry name" value="ABC_TM1F"/>
    <property type="match status" value="1"/>
</dbReference>
<comment type="subcellular location">
    <subcellularLocation>
        <location evidence="1">Cell membrane</location>
        <topology evidence="1">Multi-pass membrane protein</topology>
    </subcellularLocation>
</comment>
<dbReference type="InterPro" id="IPR003439">
    <property type="entry name" value="ABC_transporter-like_ATP-bd"/>
</dbReference>
<dbReference type="Pfam" id="PF00005">
    <property type="entry name" value="ABC_tran"/>
    <property type="match status" value="1"/>
</dbReference>
<dbReference type="PATRIC" id="fig|1423778.4.peg.243"/>
<dbReference type="SMART" id="SM00382">
    <property type="entry name" value="AAA"/>
    <property type="match status" value="1"/>
</dbReference>
<dbReference type="InterPro" id="IPR039421">
    <property type="entry name" value="Type_1_exporter"/>
</dbReference>
<dbReference type="CDD" id="cd03228">
    <property type="entry name" value="ABCC_MRP_Like"/>
    <property type="match status" value="1"/>
</dbReference>
<dbReference type="InterPro" id="IPR027417">
    <property type="entry name" value="P-loop_NTPase"/>
</dbReference>
<evidence type="ECO:0000313" key="10">
    <source>
        <dbReference type="EMBL" id="KRL57754.1"/>
    </source>
</evidence>
<dbReference type="GO" id="GO:0005524">
    <property type="term" value="F:ATP binding"/>
    <property type="evidence" value="ECO:0007669"/>
    <property type="project" value="UniProtKB-KW"/>
</dbReference>
<dbReference type="OrthoDB" id="9762778at2"/>
<dbReference type="Pfam" id="PF00664">
    <property type="entry name" value="ABC_membrane"/>
    <property type="match status" value="1"/>
</dbReference>
<dbReference type="InterPro" id="IPR036640">
    <property type="entry name" value="ABC1_TM_sf"/>
</dbReference>
<dbReference type="PANTHER" id="PTHR43394">
    <property type="entry name" value="ATP-DEPENDENT PERMEASE MDL1, MITOCHONDRIAL"/>
    <property type="match status" value="1"/>
</dbReference>
<dbReference type="InterPro" id="IPR003593">
    <property type="entry name" value="AAA+_ATPase"/>
</dbReference>
<evidence type="ECO:0000256" key="3">
    <source>
        <dbReference type="ARBA" id="ARBA00022741"/>
    </source>
</evidence>
<keyword evidence="11" id="KW-1185">Reference proteome</keyword>
<dbReference type="AlphaFoldDB" id="A0A0R1RTX5"/>
<evidence type="ECO:0000256" key="1">
    <source>
        <dbReference type="ARBA" id="ARBA00004651"/>
    </source>
</evidence>
<feature type="transmembrane region" description="Helical" evidence="7">
    <location>
        <begin position="150"/>
        <end position="169"/>
    </location>
</feature>
<dbReference type="InterPro" id="IPR017871">
    <property type="entry name" value="ABC_transporter-like_CS"/>
</dbReference>
<evidence type="ECO:0000256" key="2">
    <source>
        <dbReference type="ARBA" id="ARBA00022692"/>
    </source>
</evidence>
<gene>
    <name evidence="10" type="ORF">FC70_GL000225</name>
</gene>
<protein>
    <submittedName>
        <fullName evidence="10">ABC-type multidrug transport system, ATPase and permease component</fullName>
    </submittedName>
</protein>
<dbReference type="SUPFAM" id="SSF90123">
    <property type="entry name" value="ABC transporter transmembrane region"/>
    <property type="match status" value="1"/>
</dbReference>
<reference evidence="10 11" key="1">
    <citation type="journal article" date="2015" name="Genome Announc.">
        <title>Expanding the biotechnology potential of lactobacilli through comparative genomics of 213 strains and associated genera.</title>
        <authorList>
            <person name="Sun Z."/>
            <person name="Harris H.M."/>
            <person name="McCann A."/>
            <person name="Guo C."/>
            <person name="Argimon S."/>
            <person name="Zhang W."/>
            <person name="Yang X."/>
            <person name="Jeffery I.B."/>
            <person name="Cooney J.C."/>
            <person name="Kagawa T.F."/>
            <person name="Liu W."/>
            <person name="Song Y."/>
            <person name="Salvetti E."/>
            <person name="Wrobel A."/>
            <person name="Rasinkangas P."/>
            <person name="Parkhill J."/>
            <person name="Rea M.C."/>
            <person name="O'Sullivan O."/>
            <person name="Ritari J."/>
            <person name="Douillard F.P."/>
            <person name="Paul Ross R."/>
            <person name="Yang R."/>
            <person name="Briner A.E."/>
            <person name="Felis G.E."/>
            <person name="de Vos W.M."/>
            <person name="Barrangou R."/>
            <person name="Klaenhammer T.R."/>
            <person name="Caufield P.W."/>
            <person name="Cui Y."/>
            <person name="Zhang H."/>
            <person name="O'Toole P.W."/>
        </authorList>
    </citation>
    <scope>NUCLEOTIDE SEQUENCE [LARGE SCALE GENOMIC DNA]</scope>
    <source>
        <strain evidence="10 11">DSM 15707</strain>
    </source>
</reference>
<comment type="caution">
    <text evidence="10">The sequence shown here is derived from an EMBL/GenBank/DDBJ whole genome shotgun (WGS) entry which is preliminary data.</text>
</comment>
<keyword evidence="5 7" id="KW-1133">Transmembrane helix</keyword>
<feature type="transmembrane region" description="Helical" evidence="7">
    <location>
        <begin position="238"/>
        <end position="256"/>
    </location>
</feature>
<dbReference type="PANTHER" id="PTHR43394:SF1">
    <property type="entry name" value="ATP-BINDING CASSETTE SUB-FAMILY B MEMBER 10, MITOCHONDRIAL"/>
    <property type="match status" value="1"/>
</dbReference>
<proteinExistence type="predicted"/>
<feature type="domain" description="ABC transmembrane type-1" evidence="9">
    <location>
        <begin position="16"/>
        <end position="254"/>
    </location>
</feature>
<dbReference type="Gene3D" id="1.20.1560.10">
    <property type="entry name" value="ABC transporter type 1, transmembrane domain"/>
    <property type="match status" value="1"/>
</dbReference>
<dbReference type="STRING" id="1423778.FC70_GL000225"/>
<feature type="transmembrane region" description="Helical" evidence="7">
    <location>
        <begin position="16"/>
        <end position="43"/>
    </location>
</feature>
<feature type="transmembrane region" description="Helical" evidence="7">
    <location>
        <begin position="49"/>
        <end position="67"/>
    </location>
</feature>
<feature type="domain" description="ABC transporter" evidence="8">
    <location>
        <begin position="319"/>
        <end position="535"/>
    </location>
</feature>
<keyword evidence="3" id="KW-0547">Nucleotide-binding</keyword>
<dbReference type="PROSITE" id="PS00211">
    <property type="entry name" value="ABC_TRANSPORTER_1"/>
    <property type="match status" value="1"/>
</dbReference>
<keyword evidence="4" id="KW-0067">ATP-binding</keyword>
<dbReference type="SUPFAM" id="SSF52540">
    <property type="entry name" value="P-loop containing nucleoside triphosphate hydrolases"/>
    <property type="match status" value="1"/>
</dbReference>
<evidence type="ECO:0000259" key="9">
    <source>
        <dbReference type="PROSITE" id="PS50929"/>
    </source>
</evidence>
<evidence type="ECO:0000259" key="8">
    <source>
        <dbReference type="PROSITE" id="PS50893"/>
    </source>
</evidence>
<dbReference type="Gene3D" id="3.40.50.300">
    <property type="entry name" value="P-loop containing nucleotide triphosphate hydrolases"/>
    <property type="match status" value="1"/>
</dbReference>
<dbReference type="GO" id="GO:0015421">
    <property type="term" value="F:ABC-type oligopeptide transporter activity"/>
    <property type="evidence" value="ECO:0007669"/>
    <property type="project" value="TreeGrafter"/>
</dbReference>
<keyword evidence="2 7" id="KW-0812">Transmembrane</keyword>
<dbReference type="InterPro" id="IPR011527">
    <property type="entry name" value="ABC1_TM_dom"/>
</dbReference>
<name>A0A0R1RTX5_9LACO</name>
<dbReference type="GO" id="GO:0016887">
    <property type="term" value="F:ATP hydrolysis activity"/>
    <property type="evidence" value="ECO:0007669"/>
    <property type="project" value="InterPro"/>
</dbReference>
<accession>A0A0R1RTX5</accession>
<feature type="transmembrane region" description="Helical" evidence="7">
    <location>
        <begin position="121"/>
        <end position="144"/>
    </location>
</feature>
<dbReference type="KEGG" id="lol:LACOL_1469"/>
<evidence type="ECO:0000256" key="7">
    <source>
        <dbReference type="SAM" id="Phobius"/>
    </source>
</evidence>
<evidence type="ECO:0000256" key="5">
    <source>
        <dbReference type="ARBA" id="ARBA00022989"/>
    </source>
</evidence>
<evidence type="ECO:0000313" key="11">
    <source>
        <dbReference type="Proteomes" id="UP000051697"/>
    </source>
</evidence>